<dbReference type="Pfam" id="PF13409">
    <property type="entry name" value="GST_N_2"/>
    <property type="match status" value="1"/>
</dbReference>
<dbReference type="EMBL" id="AEJF01000237">
    <property type="protein sequence ID" value="KLU20855.1"/>
    <property type="molecule type" value="Genomic_DNA"/>
</dbReference>
<reference evidence="3 4" key="1">
    <citation type="journal article" date="2015" name="Genome Announc.">
        <title>Draft Genome Sequence of Burkholderia sp. Strain PML1(12), an Ectomycorrhizosphere-Inhabiting Bacterium with Effective Mineral-Weathering Ability.</title>
        <authorList>
            <person name="Uroz S."/>
            <person name="Oger P."/>
        </authorList>
    </citation>
    <scope>NUCLEOTIDE SEQUENCE [LARGE SCALE GENOMIC DNA]</scope>
    <source>
        <strain evidence="4">PML1(12)</strain>
    </source>
</reference>
<dbReference type="Proteomes" id="UP000035963">
    <property type="component" value="Unassembled WGS sequence"/>
</dbReference>
<dbReference type="InterPro" id="IPR036249">
    <property type="entry name" value="Thioredoxin-like_sf"/>
</dbReference>
<evidence type="ECO:0000259" key="1">
    <source>
        <dbReference type="PROSITE" id="PS50404"/>
    </source>
</evidence>
<dbReference type="GO" id="GO:0016740">
    <property type="term" value="F:transferase activity"/>
    <property type="evidence" value="ECO:0007669"/>
    <property type="project" value="UniProtKB-KW"/>
</dbReference>
<dbReference type="OrthoDB" id="8772754at2"/>
<dbReference type="InterPro" id="IPR036282">
    <property type="entry name" value="Glutathione-S-Trfase_C_sf"/>
</dbReference>
<dbReference type="RefSeq" id="WP_047897610.1">
    <property type="nucleotide sequence ID" value="NZ_AEJF01000237.1"/>
</dbReference>
<dbReference type="SUPFAM" id="SSF47616">
    <property type="entry name" value="GST C-terminal domain-like"/>
    <property type="match status" value="1"/>
</dbReference>
<dbReference type="InterPro" id="IPR010987">
    <property type="entry name" value="Glutathione-S-Trfase_C-like"/>
</dbReference>
<organism evidence="3 4">
    <name type="scientific">Caballeronia mineralivorans PML1(12)</name>
    <dbReference type="NCBI Taxonomy" id="908627"/>
    <lineage>
        <taxon>Bacteria</taxon>
        <taxon>Pseudomonadati</taxon>
        <taxon>Pseudomonadota</taxon>
        <taxon>Betaproteobacteria</taxon>
        <taxon>Burkholderiales</taxon>
        <taxon>Burkholderiaceae</taxon>
        <taxon>Caballeronia</taxon>
    </lineage>
</organism>
<accession>A0A0J1CJF1</accession>
<feature type="domain" description="GST C-terminal" evidence="2">
    <location>
        <begin position="87"/>
        <end position="210"/>
    </location>
</feature>
<dbReference type="PATRIC" id="fig|908627.4.peg.8771"/>
<keyword evidence="3" id="KW-0808">Transferase</keyword>
<protein>
    <submittedName>
        <fullName evidence="3">Glutathione S-transferase</fullName>
    </submittedName>
</protein>
<dbReference type="CDD" id="cd03188">
    <property type="entry name" value="GST_C_Beta"/>
    <property type="match status" value="1"/>
</dbReference>
<comment type="caution">
    <text evidence="3">The sequence shown here is derived from an EMBL/GenBank/DDBJ whole genome shotgun (WGS) entry which is preliminary data.</text>
</comment>
<gene>
    <name evidence="3" type="ORF">EOS_39170</name>
</gene>
<dbReference type="InterPro" id="IPR004045">
    <property type="entry name" value="Glutathione_S-Trfase_N"/>
</dbReference>
<dbReference type="Gene3D" id="3.40.30.10">
    <property type="entry name" value="Glutaredoxin"/>
    <property type="match status" value="1"/>
</dbReference>
<dbReference type="PANTHER" id="PTHR44051:SF21">
    <property type="entry name" value="GLUTATHIONE S-TRANSFERASE FAMILY PROTEIN"/>
    <property type="match status" value="1"/>
</dbReference>
<dbReference type="SUPFAM" id="SSF52833">
    <property type="entry name" value="Thioredoxin-like"/>
    <property type="match status" value="1"/>
</dbReference>
<dbReference type="Pfam" id="PF13410">
    <property type="entry name" value="GST_C_2"/>
    <property type="match status" value="1"/>
</dbReference>
<keyword evidence="4" id="KW-1185">Reference proteome</keyword>
<dbReference type="PROSITE" id="PS50404">
    <property type="entry name" value="GST_NTER"/>
    <property type="match status" value="1"/>
</dbReference>
<name>A0A0J1CJF1_9BURK</name>
<dbReference type="SFLD" id="SFLDS00019">
    <property type="entry name" value="Glutathione_Transferase_(cytos"/>
    <property type="match status" value="1"/>
</dbReference>
<dbReference type="SFLD" id="SFLDG01150">
    <property type="entry name" value="Main.1:_Beta-like"/>
    <property type="match status" value="1"/>
</dbReference>
<feature type="domain" description="GST N-terminal" evidence="1">
    <location>
        <begin position="1"/>
        <end position="81"/>
    </location>
</feature>
<sequence length="221" mass="24562">MTYSLYYSPGAASMAVHWMLIEMAIPFEAQLIDIDAGAQRTDEYRRLNPSGRVPTLIVDGVARGESASLLMLLAERHPAAALAPAPGSSDRAEWLELMIYLANTLLPAMRDWFYAGVDGDLAGADAIRALARKRIEEAWNRLDKHLADGRVYFVGGMLGTVDFLAVMLMRWSRNMARPATTWQHLLPYIERLRGLPSFIEVNAREGLTDWSNSAHSTNGNV</sequence>
<dbReference type="SFLD" id="SFLDG00358">
    <property type="entry name" value="Main_(cytGST)"/>
    <property type="match status" value="1"/>
</dbReference>
<proteinExistence type="predicted"/>
<dbReference type="PROSITE" id="PS50405">
    <property type="entry name" value="GST_CTER"/>
    <property type="match status" value="1"/>
</dbReference>
<dbReference type="InterPro" id="IPR040079">
    <property type="entry name" value="Glutathione_S-Trfase"/>
</dbReference>
<dbReference type="PANTHER" id="PTHR44051">
    <property type="entry name" value="GLUTATHIONE S-TRANSFERASE-RELATED"/>
    <property type="match status" value="1"/>
</dbReference>
<evidence type="ECO:0000313" key="3">
    <source>
        <dbReference type="EMBL" id="KLU20855.1"/>
    </source>
</evidence>
<dbReference type="AlphaFoldDB" id="A0A0J1CJF1"/>
<dbReference type="CDD" id="cd03057">
    <property type="entry name" value="GST_N_Beta"/>
    <property type="match status" value="1"/>
</dbReference>
<dbReference type="Gene3D" id="1.20.1050.10">
    <property type="match status" value="1"/>
</dbReference>
<evidence type="ECO:0000259" key="2">
    <source>
        <dbReference type="PROSITE" id="PS50405"/>
    </source>
</evidence>
<evidence type="ECO:0000313" key="4">
    <source>
        <dbReference type="Proteomes" id="UP000035963"/>
    </source>
</evidence>